<name>A0ABS4EEL3_9FIRM</name>
<dbReference type="InterPro" id="IPR036249">
    <property type="entry name" value="Thioredoxin-like_sf"/>
</dbReference>
<feature type="transmembrane region" description="Helical" evidence="1">
    <location>
        <begin position="7"/>
        <end position="28"/>
    </location>
</feature>
<dbReference type="SUPFAM" id="SSF52833">
    <property type="entry name" value="Thioredoxin-like"/>
    <property type="match status" value="1"/>
</dbReference>
<dbReference type="Proteomes" id="UP000767291">
    <property type="component" value="Unassembled WGS sequence"/>
</dbReference>
<organism evidence="2 3">
    <name type="scientific">Metaclostridioides mangenotii</name>
    <dbReference type="NCBI Taxonomy" id="1540"/>
    <lineage>
        <taxon>Bacteria</taxon>
        <taxon>Bacillati</taxon>
        <taxon>Bacillota</taxon>
        <taxon>Clostridia</taxon>
        <taxon>Peptostreptococcales</taxon>
        <taxon>Peptostreptococcaceae</taxon>
        <taxon>Metaclostridioides</taxon>
    </lineage>
</organism>
<gene>
    <name evidence="2" type="ORF">J2Z43_002835</name>
</gene>
<protein>
    <submittedName>
        <fullName evidence="2">Bacteriocin transport accessory protein</fullName>
    </submittedName>
</protein>
<sequence>MKSNSKLIYIICTIAIIALIPITSKGLFTSQVDLIPIRNLSFFESAKDEVVYFGRKTCPYCNKVYPVLLEEMKKENKNVYYFNTDEWRDNKEFNKILKKYEVESIPYAVRLKDNNISNTLLFEEKDFENKHVLSDKINKFIKYK</sequence>
<keyword evidence="1" id="KW-0812">Transmembrane</keyword>
<dbReference type="Gene3D" id="3.40.30.10">
    <property type="entry name" value="Glutaredoxin"/>
    <property type="match status" value="1"/>
</dbReference>
<evidence type="ECO:0000313" key="2">
    <source>
        <dbReference type="EMBL" id="MBP1856383.1"/>
    </source>
</evidence>
<reference evidence="2 3" key="1">
    <citation type="submission" date="2021-03" db="EMBL/GenBank/DDBJ databases">
        <title>Genomic Encyclopedia of Type Strains, Phase IV (KMG-IV): sequencing the most valuable type-strain genomes for metagenomic binning, comparative biology and taxonomic classification.</title>
        <authorList>
            <person name="Goeker M."/>
        </authorList>
    </citation>
    <scope>NUCLEOTIDE SEQUENCE [LARGE SCALE GENOMIC DNA]</scope>
    <source>
        <strain evidence="2 3">DSM 1289</strain>
    </source>
</reference>
<evidence type="ECO:0000313" key="3">
    <source>
        <dbReference type="Proteomes" id="UP000767291"/>
    </source>
</evidence>
<proteinExistence type="predicted"/>
<keyword evidence="3" id="KW-1185">Reference proteome</keyword>
<comment type="caution">
    <text evidence="2">The sequence shown here is derived from an EMBL/GenBank/DDBJ whole genome shotgun (WGS) entry which is preliminary data.</text>
</comment>
<dbReference type="RefSeq" id="WP_209457697.1">
    <property type="nucleotide sequence ID" value="NZ_BAAACS010000005.1"/>
</dbReference>
<evidence type="ECO:0000256" key="1">
    <source>
        <dbReference type="SAM" id="Phobius"/>
    </source>
</evidence>
<dbReference type="Pfam" id="PF20207">
    <property type="entry name" value="DUF6568"/>
    <property type="match status" value="1"/>
</dbReference>
<dbReference type="InterPro" id="IPR046698">
    <property type="entry name" value="PedC-like"/>
</dbReference>
<dbReference type="EMBL" id="JAGGJX010000008">
    <property type="protein sequence ID" value="MBP1856383.1"/>
    <property type="molecule type" value="Genomic_DNA"/>
</dbReference>
<keyword evidence="1" id="KW-1133">Transmembrane helix</keyword>
<dbReference type="CDD" id="cd02947">
    <property type="entry name" value="TRX_family"/>
    <property type="match status" value="1"/>
</dbReference>
<keyword evidence="1" id="KW-0472">Membrane</keyword>
<accession>A0ABS4EEL3</accession>